<feature type="compositionally biased region" description="Low complexity" evidence="7">
    <location>
        <begin position="661"/>
        <end position="679"/>
    </location>
</feature>
<feature type="region of interest" description="Disordered" evidence="7">
    <location>
        <begin position="875"/>
        <end position="920"/>
    </location>
</feature>
<evidence type="ECO:0000256" key="5">
    <source>
        <dbReference type="ARBA" id="ARBA00022840"/>
    </source>
</evidence>
<feature type="region of interest" description="Disordered" evidence="7">
    <location>
        <begin position="778"/>
        <end position="834"/>
    </location>
</feature>
<feature type="compositionally biased region" description="Polar residues" evidence="7">
    <location>
        <begin position="893"/>
        <end position="918"/>
    </location>
</feature>
<feature type="region of interest" description="Disordered" evidence="7">
    <location>
        <begin position="569"/>
        <end position="744"/>
    </location>
</feature>
<gene>
    <name evidence="9" type="ORF">ASIM_LOCUS16942</name>
</gene>
<evidence type="ECO:0000256" key="3">
    <source>
        <dbReference type="ARBA" id="ARBA00022801"/>
    </source>
</evidence>
<keyword evidence="4" id="KW-0347">Helicase</keyword>
<dbReference type="GO" id="GO:0005524">
    <property type="term" value="F:ATP binding"/>
    <property type="evidence" value="ECO:0007669"/>
    <property type="project" value="UniProtKB-KW"/>
</dbReference>
<sequence>MTAEGVPLQTVTPMITNGEARHVSNSATVASSPPQKRRRINAPKIERQPHAELLLPETRQLQKDRRQECAQRIVDWCVRHSEWANVKRAPLVSDELLSIVINEVKRKHRPKARNATAHPEKGKMPIVELNAFECSDELDWIRDRLRQVVEDMVERFTVYVHGAIANAPSLQPTSSGRFAYRKQLDEDVNMACRHLFESYNDPLVFQCRTMQTLQFPELRLIEYDCGKLQVLSALLRDLFIYKHRCLIFTQMSRMLDVLQAFLSFHGYQYFRLDGTTGIEQRQAMMERFNSDPKIFCFILSTRSGGIGVNLTGADTVIFYDSDWNPTMDAQAQDRCHRVRADYWLSAIYALNALPQIGQTRNVTIYRLISERTIEENILKKAMQKRRLGELAIDEAGFTPEFFKGDNLRELFQGEAAVADVVAPVSVNDPAELEKVMARLEDVQDVAAANRANAEAKAELAEFDENVQPKEDNVSNSNALDGTDSKYFELLNQLKPIERYAINFLEAEYKPDFEEEVKEAEAMIASKKDEWLKAHETVLEGGDGDELNDDDDEFDVTYANGFKIPGSIDEVRNKRGAKSTNIHASSSASNISSKVSPPQAHKQRLIPSRFSSRISAASALSSKNNTTVSQSNTKNSTNSTTTASRALRLTRRHSSDSNLKASQTSKRVSSTTSTTKSSSNDKNKSKKKVITDRTSSTTAANKRNVKSTGIDGNKSKSSKQQRSTKGRSANDKAHKGTTADVTTKVDSRGAEQKLVMKKKNKNDLSIRNEGNVLVVDSDDEHFSLPSSSNESEPQAASSSRKSRGKPTHYVSTLSDQRPLMSSSPSPLPSYPMHPTTYAVRSDRQLNTSSDDVRASTSAITPQTFSCVLVPLSPTSVISSSSTTTASPRSMTTSQSSGRSQIVGTTRGINVQPSTSQKSFSSEDIRDRYVMTTSSSTINNRQRLITSGRSLPSTSYRLVATSQSTSGVRQHISSGATAAGSTIPVQRRLVVVSRSSSSQPVSVINAQQASTSSCRPSSNIRVISTASGSSSYRVLSAARSSASPSLLYQRQQPSYFVTSGTGSDGVVSDGRRARLPSISSQGGGYTKPSLGDYERPRLFFRKRASVPQQQAQSSSEADDRASSSGNVVHMSATDSDHNATNDVDVNANTETGAS</sequence>
<dbReference type="GO" id="GO:0042393">
    <property type="term" value="F:histone binding"/>
    <property type="evidence" value="ECO:0007669"/>
    <property type="project" value="TreeGrafter"/>
</dbReference>
<dbReference type="Gene3D" id="3.40.50.300">
    <property type="entry name" value="P-loop containing nucleotide triphosphate hydrolases"/>
    <property type="match status" value="1"/>
</dbReference>
<evidence type="ECO:0000313" key="10">
    <source>
        <dbReference type="Proteomes" id="UP000267096"/>
    </source>
</evidence>
<dbReference type="Proteomes" id="UP000267096">
    <property type="component" value="Unassembled WGS sequence"/>
</dbReference>
<dbReference type="GO" id="GO:0003677">
    <property type="term" value="F:DNA binding"/>
    <property type="evidence" value="ECO:0007669"/>
    <property type="project" value="UniProtKB-KW"/>
</dbReference>
<dbReference type="InterPro" id="IPR049730">
    <property type="entry name" value="SNF2/RAD54-like_C"/>
</dbReference>
<feature type="region of interest" description="Disordered" evidence="7">
    <location>
        <begin position="1057"/>
        <end position="1152"/>
    </location>
</feature>
<dbReference type="CDD" id="cd18793">
    <property type="entry name" value="SF2_C_SNF"/>
    <property type="match status" value="1"/>
</dbReference>
<keyword evidence="5" id="KW-0067">ATP-binding</keyword>
<dbReference type="PANTHER" id="PTHR45685:SF1">
    <property type="entry name" value="HELICASE SRCAP"/>
    <property type="match status" value="1"/>
</dbReference>
<dbReference type="PROSITE" id="PS51194">
    <property type="entry name" value="HELICASE_CTER"/>
    <property type="match status" value="1"/>
</dbReference>
<feature type="compositionally biased region" description="Low complexity" evidence="7">
    <location>
        <begin position="1057"/>
        <end position="1066"/>
    </location>
</feature>
<dbReference type="GO" id="GO:0006338">
    <property type="term" value="P:chromatin remodeling"/>
    <property type="evidence" value="ECO:0007669"/>
    <property type="project" value="TreeGrafter"/>
</dbReference>
<dbReference type="PANTHER" id="PTHR45685">
    <property type="entry name" value="HELICASE SRCAP-RELATED"/>
    <property type="match status" value="1"/>
</dbReference>
<dbReference type="EMBL" id="UYRR01033579">
    <property type="protein sequence ID" value="VDK59101.1"/>
    <property type="molecule type" value="Genomic_DNA"/>
</dbReference>
<evidence type="ECO:0000313" key="9">
    <source>
        <dbReference type="EMBL" id="VDK59101.1"/>
    </source>
</evidence>
<dbReference type="InterPro" id="IPR001650">
    <property type="entry name" value="Helicase_C-like"/>
</dbReference>
<keyword evidence="6" id="KW-0175">Coiled coil</keyword>
<dbReference type="FunFam" id="3.40.50.300:FF:001674">
    <property type="entry name" value="E1A-binding protein p400 isoform X7"/>
    <property type="match status" value="1"/>
</dbReference>
<evidence type="ECO:0000256" key="1">
    <source>
        <dbReference type="ARBA" id="ARBA00004123"/>
    </source>
</evidence>
<feature type="compositionally biased region" description="Low complexity" evidence="7">
    <location>
        <begin position="577"/>
        <end position="595"/>
    </location>
</feature>
<dbReference type="InterPro" id="IPR027417">
    <property type="entry name" value="P-loop_NTPase"/>
</dbReference>
<proteinExistence type="predicted"/>
<dbReference type="Pfam" id="PF00271">
    <property type="entry name" value="Helicase_C"/>
    <property type="match status" value="1"/>
</dbReference>
<dbReference type="SMART" id="SM00490">
    <property type="entry name" value="HELICc"/>
    <property type="match status" value="1"/>
</dbReference>
<keyword evidence="10" id="KW-1185">Reference proteome</keyword>
<feature type="compositionally biased region" description="Polar residues" evidence="7">
    <location>
        <begin position="783"/>
        <end position="798"/>
    </location>
</feature>
<dbReference type="GO" id="GO:0016887">
    <property type="term" value="F:ATP hydrolysis activity"/>
    <property type="evidence" value="ECO:0007669"/>
    <property type="project" value="TreeGrafter"/>
</dbReference>
<keyword evidence="2" id="KW-0547">Nucleotide-binding</keyword>
<keyword evidence="3" id="KW-0378">Hydrolase</keyword>
<evidence type="ECO:0000256" key="6">
    <source>
        <dbReference type="SAM" id="Coils"/>
    </source>
</evidence>
<dbReference type="GO" id="GO:0004386">
    <property type="term" value="F:helicase activity"/>
    <property type="evidence" value="ECO:0007669"/>
    <property type="project" value="UniProtKB-KW"/>
</dbReference>
<protein>
    <recommendedName>
        <fullName evidence="8">Helicase C-terminal domain-containing protein</fullName>
    </recommendedName>
</protein>
<evidence type="ECO:0000256" key="2">
    <source>
        <dbReference type="ARBA" id="ARBA00022741"/>
    </source>
</evidence>
<feature type="coiled-coil region" evidence="6">
    <location>
        <begin position="436"/>
        <end position="465"/>
    </location>
</feature>
<feature type="domain" description="Helicase C-terminal" evidence="8">
    <location>
        <begin position="234"/>
        <end position="398"/>
    </location>
</feature>
<dbReference type="GO" id="GO:0000812">
    <property type="term" value="C:Swr1 complex"/>
    <property type="evidence" value="ECO:0007669"/>
    <property type="project" value="TreeGrafter"/>
</dbReference>
<feature type="compositionally biased region" description="Basic residues" evidence="7">
    <location>
        <begin position="715"/>
        <end position="724"/>
    </location>
</feature>
<feature type="compositionally biased region" description="Polar residues" evidence="7">
    <location>
        <begin position="691"/>
        <end position="700"/>
    </location>
</feature>
<comment type="subcellular location">
    <subcellularLocation>
        <location evidence="1">Nucleus</location>
    </subcellularLocation>
</comment>
<feature type="compositionally biased region" description="Low complexity" evidence="7">
    <location>
        <begin position="875"/>
        <end position="892"/>
    </location>
</feature>
<evidence type="ECO:0000259" key="8">
    <source>
        <dbReference type="PROSITE" id="PS51194"/>
    </source>
</evidence>
<organism evidence="9 10">
    <name type="scientific">Anisakis simplex</name>
    <name type="common">Herring worm</name>
    <dbReference type="NCBI Taxonomy" id="6269"/>
    <lineage>
        <taxon>Eukaryota</taxon>
        <taxon>Metazoa</taxon>
        <taxon>Ecdysozoa</taxon>
        <taxon>Nematoda</taxon>
        <taxon>Chromadorea</taxon>
        <taxon>Rhabditida</taxon>
        <taxon>Spirurina</taxon>
        <taxon>Ascaridomorpha</taxon>
        <taxon>Ascaridoidea</taxon>
        <taxon>Anisakidae</taxon>
        <taxon>Anisakis</taxon>
        <taxon>Anisakis simplex complex</taxon>
    </lineage>
</organism>
<dbReference type="SUPFAM" id="SSF52540">
    <property type="entry name" value="P-loop containing nucleoside triphosphate hydrolases"/>
    <property type="match status" value="1"/>
</dbReference>
<evidence type="ECO:0000256" key="7">
    <source>
        <dbReference type="SAM" id="MobiDB-lite"/>
    </source>
</evidence>
<evidence type="ECO:0000256" key="4">
    <source>
        <dbReference type="ARBA" id="ARBA00022806"/>
    </source>
</evidence>
<name>A0A3P6T110_ANISI</name>
<feature type="compositionally biased region" description="Polar residues" evidence="7">
    <location>
        <begin position="1138"/>
        <end position="1152"/>
    </location>
</feature>
<accession>A0A3P6T110</accession>
<reference evidence="9 10" key="1">
    <citation type="submission" date="2018-11" db="EMBL/GenBank/DDBJ databases">
        <authorList>
            <consortium name="Pathogen Informatics"/>
        </authorList>
    </citation>
    <scope>NUCLEOTIDE SEQUENCE [LARGE SCALE GENOMIC DNA]</scope>
</reference>
<dbReference type="AlphaFoldDB" id="A0A3P6T110"/>
<dbReference type="OrthoDB" id="448448at2759"/>
<feature type="compositionally biased region" description="Low complexity" evidence="7">
    <location>
        <begin position="607"/>
        <end position="646"/>
    </location>
</feature>
<feature type="compositionally biased region" description="Low complexity" evidence="7">
    <location>
        <begin position="1103"/>
        <end position="1113"/>
    </location>
</feature>
<dbReference type="InterPro" id="IPR050520">
    <property type="entry name" value="INO80/SWR1_helicase"/>
</dbReference>